<dbReference type="Proteomes" id="UP001595867">
    <property type="component" value="Unassembled WGS sequence"/>
</dbReference>
<comment type="caution">
    <text evidence="12">The sequence shown here is derived from an EMBL/GenBank/DDBJ whole genome shotgun (WGS) entry which is preliminary data.</text>
</comment>
<dbReference type="Gene3D" id="3.30.450.20">
    <property type="entry name" value="PAS domain"/>
    <property type="match status" value="3"/>
</dbReference>
<dbReference type="InterPro" id="IPR003018">
    <property type="entry name" value="GAF"/>
</dbReference>
<evidence type="ECO:0000256" key="8">
    <source>
        <dbReference type="SAM" id="Coils"/>
    </source>
</evidence>
<dbReference type="EC" id="2.7.13.3" evidence="3"/>
<dbReference type="Pfam" id="PF08447">
    <property type="entry name" value="PAS_3"/>
    <property type="match status" value="1"/>
</dbReference>
<dbReference type="InterPro" id="IPR029016">
    <property type="entry name" value="GAF-like_dom_sf"/>
</dbReference>
<proteinExistence type="predicted"/>
<keyword evidence="8" id="KW-0175">Coiled coil</keyword>
<dbReference type="PRINTS" id="PR00344">
    <property type="entry name" value="BCTRLSENSOR"/>
</dbReference>
<keyword evidence="4" id="KW-0597">Phosphoprotein</keyword>
<dbReference type="PANTHER" id="PTHR43711">
    <property type="entry name" value="TWO-COMPONENT HISTIDINE KINASE"/>
    <property type="match status" value="1"/>
</dbReference>
<evidence type="ECO:0000259" key="9">
    <source>
        <dbReference type="PROSITE" id="PS50109"/>
    </source>
</evidence>
<dbReference type="PROSITE" id="PS50113">
    <property type="entry name" value="PAC"/>
    <property type="match status" value="1"/>
</dbReference>
<keyword evidence="6" id="KW-0418">Kinase</keyword>
<sequence>MYLDVAHVIEDPERLRALRATGLLEHGTVVTGLDRLTRLATRLLDVPAGVVTLIEPDRQVFASHHGLTGELAEKRQTPLSYSFCQYVVADAAPMVVRDARTDERLSGNPAIGEHQAIAYAGFPLRDPDGQVLGSFCVFDGEPRVWTERDVAVLGDLAQEAEAEIALRVSQGQLLLAAARTQAILDTSPDAFISSDHAGRVTAWNHAAEVLFGHATAEALGRPLAELIIPAALREAHARGMARVATTGRSALAGQRTELTAVNRDGREFPVEMSLSVDTSGDLPVFHAFLHDISERRAEQQQLETERQTLAEERSFLQALLDSLDTGVVACGSDGRLRLFNRALREAHDAEEQPLGPEEWARAYRLYGADGRTPLKPEEVPLARAFAGEQVHGEHLVVRPPGRPLTRYVTNARPIDLGDGRRAGAVAAMHDVTAAHRADTLLRCQHAAAAALAEATTAGQAAAAATAAIGAQLGWACAEYWEVDEEREHIVRASSWTRPGLDLSAFTGDGPLSFVRGQGLAGLVWKRGADLWSSRIAAEADQPGRVREGLRAGLVTGIGLPVRSGRRVAGVIAFYLDEETPCDTGVLDMLRAVAAQVSRFVERRRAEDLTLALAAVRRDLDRMIEHVDDYLWTVEVLADGRVESVYASPNGTGVFGAVLPVDADMAAVLASRVHPDDMPLFARFHTTVSGGQPAEVEVRVIGYDDVVRWVWTRATCRNEDGRLFVDGICTNITERRELADQREQHVAQLQRLDRMKDELVAVVSHELRNPVGVIAAYTEELLDDPDLAGRRELNVIARTSAHLLHLVQDLLDLARLDAGHDTIDPRPVTIARLLREAVQSGQPAADAAGVTIVADLAPVPVVDGDAGRLRQVLDNLLSNAVKYTPAGGTVVVSSHDDGNTVTVTVADNGIGIPAEQYPKLFTRFFRASTATSRGIKGTGLGLAVTHAIITAHHGTVIARPRPGGGTEFVVTLPVRAAAV</sequence>
<dbReference type="Pfam" id="PF13185">
    <property type="entry name" value="GAF_2"/>
    <property type="match status" value="1"/>
</dbReference>
<dbReference type="Pfam" id="PF01590">
    <property type="entry name" value="GAF"/>
    <property type="match status" value="1"/>
</dbReference>
<keyword evidence="13" id="KW-1185">Reference proteome</keyword>
<dbReference type="InterPro" id="IPR003594">
    <property type="entry name" value="HATPase_dom"/>
</dbReference>
<evidence type="ECO:0000256" key="4">
    <source>
        <dbReference type="ARBA" id="ARBA00022553"/>
    </source>
</evidence>
<dbReference type="InterPro" id="IPR000700">
    <property type="entry name" value="PAS-assoc_C"/>
</dbReference>
<keyword evidence="12" id="KW-0067">ATP-binding</keyword>
<organism evidence="12 13">
    <name type="scientific">Actinoplanes subglobosus</name>
    <dbReference type="NCBI Taxonomy" id="1547892"/>
    <lineage>
        <taxon>Bacteria</taxon>
        <taxon>Bacillati</taxon>
        <taxon>Actinomycetota</taxon>
        <taxon>Actinomycetes</taxon>
        <taxon>Micromonosporales</taxon>
        <taxon>Micromonosporaceae</taxon>
        <taxon>Actinoplanes</taxon>
    </lineage>
</organism>
<dbReference type="Pfam" id="PF02518">
    <property type="entry name" value="HATPase_c"/>
    <property type="match status" value="1"/>
</dbReference>
<dbReference type="InterPro" id="IPR004358">
    <property type="entry name" value="Sig_transdc_His_kin-like_C"/>
</dbReference>
<dbReference type="Gene3D" id="1.10.287.130">
    <property type="match status" value="1"/>
</dbReference>
<feature type="domain" description="Histidine kinase" evidence="9">
    <location>
        <begin position="761"/>
        <end position="975"/>
    </location>
</feature>
<dbReference type="PROSITE" id="PS50112">
    <property type="entry name" value="PAS"/>
    <property type="match status" value="1"/>
</dbReference>
<dbReference type="InterPro" id="IPR036890">
    <property type="entry name" value="HATPase_C_sf"/>
</dbReference>
<evidence type="ECO:0000313" key="12">
    <source>
        <dbReference type="EMBL" id="MFC4066587.1"/>
    </source>
</evidence>
<dbReference type="SUPFAM" id="SSF55781">
    <property type="entry name" value="GAF domain-like"/>
    <property type="match status" value="2"/>
</dbReference>
<dbReference type="InterPro" id="IPR013767">
    <property type="entry name" value="PAS_fold"/>
</dbReference>
<dbReference type="SMART" id="SM00091">
    <property type="entry name" value="PAS"/>
    <property type="match status" value="3"/>
</dbReference>
<dbReference type="InterPro" id="IPR050736">
    <property type="entry name" value="Sensor_HK_Regulatory"/>
</dbReference>
<dbReference type="CDD" id="cd00130">
    <property type="entry name" value="PAS"/>
    <property type="match status" value="1"/>
</dbReference>
<dbReference type="SMART" id="SM00086">
    <property type="entry name" value="PAC"/>
    <property type="match status" value="2"/>
</dbReference>
<dbReference type="InterPro" id="IPR003661">
    <property type="entry name" value="HisK_dim/P_dom"/>
</dbReference>
<evidence type="ECO:0000259" key="11">
    <source>
        <dbReference type="PROSITE" id="PS50113"/>
    </source>
</evidence>
<protein>
    <recommendedName>
        <fullName evidence="3">histidine kinase</fullName>
        <ecNumber evidence="3">2.7.13.3</ecNumber>
    </recommendedName>
</protein>
<feature type="domain" description="PAC" evidence="11">
    <location>
        <begin position="254"/>
        <end position="304"/>
    </location>
</feature>
<dbReference type="Pfam" id="PF00989">
    <property type="entry name" value="PAS"/>
    <property type="match status" value="1"/>
</dbReference>
<dbReference type="Gene3D" id="3.30.450.40">
    <property type="match status" value="2"/>
</dbReference>
<comment type="catalytic activity">
    <reaction evidence="1">
        <text>ATP + protein L-histidine = ADP + protein N-phospho-L-histidine.</text>
        <dbReference type="EC" id="2.7.13.3"/>
    </reaction>
</comment>
<evidence type="ECO:0000256" key="7">
    <source>
        <dbReference type="ARBA" id="ARBA00023012"/>
    </source>
</evidence>
<dbReference type="SMART" id="SM00065">
    <property type="entry name" value="GAF"/>
    <property type="match status" value="2"/>
</dbReference>
<dbReference type="InterPro" id="IPR001610">
    <property type="entry name" value="PAC"/>
</dbReference>
<accession>A0ABV8IR11</accession>
<feature type="coiled-coil region" evidence="8">
    <location>
        <begin position="292"/>
        <end position="319"/>
    </location>
</feature>
<dbReference type="InterPro" id="IPR000014">
    <property type="entry name" value="PAS"/>
</dbReference>
<keyword evidence="12" id="KW-0547">Nucleotide-binding</keyword>
<dbReference type="NCBIfam" id="TIGR00229">
    <property type="entry name" value="sensory_box"/>
    <property type="match status" value="1"/>
</dbReference>
<dbReference type="InterPro" id="IPR013656">
    <property type="entry name" value="PAS_4"/>
</dbReference>
<dbReference type="CDD" id="cd00075">
    <property type="entry name" value="HATPase"/>
    <property type="match status" value="1"/>
</dbReference>
<dbReference type="CDD" id="cd00082">
    <property type="entry name" value="HisKA"/>
    <property type="match status" value="1"/>
</dbReference>
<keyword evidence="7" id="KW-0902">Two-component regulatory system</keyword>
<dbReference type="InterPro" id="IPR035965">
    <property type="entry name" value="PAS-like_dom_sf"/>
</dbReference>
<dbReference type="PANTHER" id="PTHR43711:SF1">
    <property type="entry name" value="HISTIDINE KINASE 1"/>
    <property type="match status" value="1"/>
</dbReference>
<dbReference type="SMART" id="SM00387">
    <property type="entry name" value="HATPase_c"/>
    <property type="match status" value="1"/>
</dbReference>
<dbReference type="SUPFAM" id="SSF55874">
    <property type="entry name" value="ATPase domain of HSP90 chaperone/DNA topoisomerase II/histidine kinase"/>
    <property type="match status" value="1"/>
</dbReference>
<gene>
    <name evidence="12" type="ORF">ACFO0C_16750</name>
</gene>
<dbReference type="RefSeq" id="WP_378067552.1">
    <property type="nucleotide sequence ID" value="NZ_JBHSBL010000015.1"/>
</dbReference>
<evidence type="ECO:0000256" key="6">
    <source>
        <dbReference type="ARBA" id="ARBA00022777"/>
    </source>
</evidence>
<dbReference type="InterPro" id="IPR036097">
    <property type="entry name" value="HisK_dim/P_sf"/>
</dbReference>
<evidence type="ECO:0000256" key="1">
    <source>
        <dbReference type="ARBA" id="ARBA00000085"/>
    </source>
</evidence>
<dbReference type="GO" id="GO:0005524">
    <property type="term" value="F:ATP binding"/>
    <property type="evidence" value="ECO:0007669"/>
    <property type="project" value="UniProtKB-KW"/>
</dbReference>
<evidence type="ECO:0000256" key="5">
    <source>
        <dbReference type="ARBA" id="ARBA00022679"/>
    </source>
</evidence>
<dbReference type="EMBL" id="JBHSBL010000015">
    <property type="protein sequence ID" value="MFC4066587.1"/>
    <property type="molecule type" value="Genomic_DNA"/>
</dbReference>
<dbReference type="SMART" id="SM00388">
    <property type="entry name" value="HisKA"/>
    <property type="match status" value="1"/>
</dbReference>
<dbReference type="SUPFAM" id="SSF55785">
    <property type="entry name" value="PYP-like sensor domain (PAS domain)"/>
    <property type="match status" value="3"/>
</dbReference>
<name>A0ABV8IR11_9ACTN</name>
<evidence type="ECO:0000259" key="10">
    <source>
        <dbReference type="PROSITE" id="PS50112"/>
    </source>
</evidence>
<comment type="subcellular location">
    <subcellularLocation>
        <location evidence="2">Cell membrane</location>
    </subcellularLocation>
</comment>
<dbReference type="PROSITE" id="PS50109">
    <property type="entry name" value="HIS_KIN"/>
    <property type="match status" value="1"/>
</dbReference>
<dbReference type="Pfam" id="PF08448">
    <property type="entry name" value="PAS_4"/>
    <property type="match status" value="1"/>
</dbReference>
<dbReference type="Pfam" id="PF00512">
    <property type="entry name" value="HisKA"/>
    <property type="match status" value="1"/>
</dbReference>
<dbReference type="InterPro" id="IPR013655">
    <property type="entry name" value="PAS_fold_3"/>
</dbReference>
<reference evidence="13" key="1">
    <citation type="journal article" date="2019" name="Int. J. Syst. Evol. Microbiol.">
        <title>The Global Catalogue of Microorganisms (GCM) 10K type strain sequencing project: providing services to taxonomists for standard genome sequencing and annotation.</title>
        <authorList>
            <consortium name="The Broad Institute Genomics Platform"/>
            <consortium name="The Broad Institute Genome Sequencing Center for Infectious Disease"/>
            <person name="Wu L."/>
            <person name="Ma J."/>
        </authorList>
    </citation>
    <scope>NUCLEOTIDE SEQUENCE [LARGE SCALE GENOMIC DNA]</scope>
    <source>
        <strain evidence="13">TBRC 5832</strain>
    </source>
</reference>
<evidence type="ECO:0000256" key="2">
    <source>
        <dbReference type="ARBA" id="ARBA00004236"/>
    </source>
</evidence>
<feature type="domain" description="PAS" evidence="10">
    <location>
        <begin position="176"/>
        <end position="229"/>
    </location>
</feature>
<dbReference type="InterPro" id="IPR005467">
    <property type="entry name" value="His_kinase_dom"/>
</dbReference>
<keyword evidence="5" id="KW-0808">Transferase</keyword>
<evidence type="ECO:0000256" key="3">
    <source>
        <dbReference type="ARBA" id="ARBA00012438"/>
    </source>
</evidence>
<evidence type="ECO:0000313" key="13">
    <source>
        <dbReference type="Proteomes" id="UP001595867"/>
    </source>
</evidence>
<dbReference type="SUPFAM" id="SSF47384">
    <property type="entry name" value="Homodimeric domain of signal transducing histidine kinase"/>
    <property type="match status" value="1"/>
</dbReference>
<dbReference type="Gene3D" id="3.30.565.10">
    <property type="entry name" value="Histidine kinase-like ATPase, C-terminal domain"/>
    <property type="match status" value="1"/>
</dbReference>